<name>A0A937FVU0_9BACT</name>
<dbReference type="Proteomes" id="UP000614216">
    <property type="component" value="Unassembled WGS sequence"/>
</dbReference>
<reference evidence="1" key="1">
    <citation type="submission" date="2021-01" db="EMBL/GenBank/DDBJ databases">
        <title>Fulvivirga kasyanovii gen. nov., sp nov., a novel member of the phylum Bacteroidetes isolated from seawater in a mussel farm.</title>
        <authorList>
            <person name="Zhao L.-H."/>
            <person name="Wang Z.-J."/>
        </authorList>
    </citation>
    <scope>NUCLEOTIDE SEQUENCE</scope>
    <source>
        <strain evidence="1">29W222</strain>
    </source>
</reference>
<proteinExistence type="predicted"/>
<comment type="caution">
    <text evidence="1">The sequence shown here is derived from an EMBL/GenBank/DDBJ whole genome shotgun (WGS) entry which is preliminary data.</text>
</comment>
<sequence>MKRRLLVIALLLCMVAPFLGTFTWLSYEKKQVRKELKKQLIAGIDKSELVLLKFTPKQNSKLNWEHEKEFEFNGQMYDVVAKDTIDGVIHYWCWWDHEETQLNKKLQNLLANALGGDMEREQRKGKTIRFYSSLFFSQNTALLFQSNGEEIEKHYTYTREAYFHTLSPPIPPPKAV</sequence>
<dbReference type="AlphaFoldDB" id="A0A937FVU0"/>
<evidence type="ECO:0000313" key="2">
    <source>
        <dbReference type="Proteomes" id="UP000614216"/>
    </source>
</evidence>
<keyword evidence="2" id="KW-1185">Reference proteome</keyword>
<organism evidence="1 2">
    <name type="scientific">Fulvivirga marina</name>
    <dbReference type="NCBI Taxonomy" id="2494733"/>
    <lineage>
        <taxon>Bacteria</taxon>
        <taxon>Pseudomonadati</taxon>
        <taxon>Bacteroidota</taxon>
        <taxon>Cytophagia</taxon>
        <taxon>Cytophagales</taxon>
        <taxon>Fulvivirgaceae</taxon>
        <taxon>Fulvivirga</taxon>
    </lineage>
</organism>
<evidence type="ECO:0000313" key="1">
    <source>
        <dbReference type="EMBL" id="MBL6445897.1"/>
    </source>
</evidence>
<accession>A0A937FVU0</accession>
<protein>
    <submittedName>
        <fullName evidence="1">Uncharacterized protein</fullName>
    </submittedName>
</protein>
<dbReference type="EMBL" id="JAEUGD010000019">
    <property type="protein sequence ID" value="MBL6445897.1"/>
    <property type="molecule type" value="Genomic_DNA"/>
</dbReference>
<gene>
    <name evidence="1" type="ORF">JMN32_06235</name>
</gene>
<dbReference type="RefSeq" id="WP_202855443.1">
    <property type="nucleotide sequence ID" value="NZ_JAEUGD010000019.1"/>
</dbReference>